<organism evidence="1">
    <name type="scientific">Arundo donax</name>
    <name type="common">Giant reed</name>
    <name type="synonym">Donax arundinaceus</name>
    <dbReference type="NCBI Taxonomy" id="35708"/>
    <lineage>
        <taxon>Eukaryota</taxon>
        <taxon>Viridiplantae</taxon>
        <taxon>Streptophyta</taxon>
        <taxon>Embryophyta</taxon>
        <taxon>Tracheophyta</taxon>
        <taxon>Spermatophyta</taxon>
        <taxon>Magnoliopsida</taxon>
        <taxon>Liliopsida</taxon>
        <taxon>Poales</taxon>
        <taxon>Poaceae</taxon>
        <taxon>PACMAD clade</taxon>
        <taxon>Arundinoideae</taxon>
        <taxon>Arundineae</taxon>
        <taxon>Arundo</taxon>
    </lineage>
</organism>
<dbReference type="AlphaFoldDB" id="A0A0A9HT58"/>
<evidence type="ECO:0000313" key="1">
    <source>
        <dbReference type="EMBL" id="JAE38056.1"/>
    </source>
</evidence>
<accession>A0A0A9HT58</accession>
<reference evidence="1" key="2">
    <citation type="journal article" date="2015" name="Data Brief">
        <title>Shoot transcriptome of the giant reed, Arundo donax.</title>
        <authorList>
            <person name="Barrero R.A."/>
            <person name="Guerrero F.D."/>
            <person name="Moolhuijzen P."/>
            <person name="Goolsby J.A."/>
            <person name="Tidwell J."/>
            <person name="Bellgard S.E."/>
            <person name="Bellgard M.I."/>
        </authorList>
    </citation>
    <scope>NUCLEOTIDE SEQUENCE</scope>
    <source>
        <tissue evidence="1">Shoot tissue taken approximately 20 cm above the soil surface</tissue>
    </source>
</reference>
<proteinExistence type="predicted"/>
<name>A0A0A9HT58_ARUDO</name>
<reference evidence="1" key="1">
    <citation type="submission" date="2014-09" db="EMBL/GenBank/DDBJ databases">
        <authorList>
            <person name="Magalhaes I.L.F."/>
            <person name="Oliveira U."/>
            <person name="Santos F.R."/>
            <person name="Vidigal T.H.D.A."/>
            <person name="Brescovit A.D."/>
            <person name="Santos A.J."/>
        </authorList>
    </citation>
    <scope>NUCLEOTIDE SEQUENCE</scope>
    <source>
        <tissue evidence="1">Shoot tissue taken approximately 20 cm above the soil surface</tissue>
    </source>
</reference>
<dbReference type="EMBL" id="GBRH01159840">
    <property type="protein sequence ID" value="JAE38056.1"/>
    <property type="molecule type" value="Transcribed_RNA"/>
</dbReference>
<sequence length="39" mass="4503">MTMMTCALYGSSVCLLQNERKSVQWKALSEWKGNWLHGD</sequence>
<protein>
    <submittedName>
        <fullName evidence="1">Uncharacterized protein</fullName>
    </submittedName>
</protein>